<accession>A0A953J226</accession>
<gene>
    <name evidence="14" type="ORF">K8I29_01265</name>
</gene>
<organism evidence="14 15">
    <name type="scientific">Candidatus Nitrobium versatile</name>
    <dbReference type="NCBI Taxonomy" id="2884831"/>
    <lineage>
        <taxon>Bacteria</taxon>
        <taxon>Pseudomonadati</taxon>
        <taxon>Nitrospirota</taxon>
        <taxon>Nitrospiria</taxon>
        <taxon>Nitrospirales</taxon>
        <taxon>Nitrospiraceae</taxon>
        <taxon>Candidatus Nitrobium</taxon>
    </lineage>
</organism>
<evidence type="ECO:0000256" key="5">
    <source>
        <dbReference type="ARBA" id="ARBA00022741"/>
    </source>
</evidence>
<dbReference type="InterPro" id="IPR013767">
    <property type="entry name" value="PAS_fold"/>
</dbReference>
<dbReference type="GO" id="GO:0006355">
    <property type="term" value="P:regulation of DNA-templated transcription"/>
    <property type="evidence" value="ECO:0007669"/>
    <property type="project" value="InterPro"/>
</dbReference>
<name>A0A953J226_9BACT</name>
<dbReference type="InterPro" id="IPR004358">
    <property type="entry name" value="Sig_transdc_His_kin-like_C"/>
</dbReference>
<evidence type="ECO:0000256" key="10">
    <source>
        <dbReference type="SAM" id="Phobius"/>
    </source>
</evidence>
<dbReference type="SUPFAM" id="SSF55874">
    <property type="entry name" value="ATPase domain of HSP90 chaperone/DNA topoisomerase II/histidine kinase"/>
    <property type="match status" value="1"/>
</dbReference>
<dbReference type="InterPro" id="IPR003594">
    <property type="entry name" value="HATPase_dom"/>
</dbReference>
<dbReference type="InterPro" id="IPR005467">
    <property type="entry name" value="His_kinase_dom"/>
</dbReference>
<dbReference type="InterPro" id="IPR011006">
    <property type="entry name" value="CheY-like_superfamily"/>
</dbReference>
<reference evidence="14" key="1">
    <citation type="journal article" date="2021" name="bioRxiv">
        <title>Unraveling nitrogen, sulfur and carbon metabolic pathways and microbial community transcriptional responses to substrate deprivation and toxicity stresses in a bioreactor mimicking anoxic brackish coastal sediment conditions.</title>
        <authorList>
            <person name="Martins P.D."/>
            <person name="Echeveste M.J."/>
            <person name="Arshad A."/>
            <person name="Kurth J."/>
            <person name="Ouboter H."/>
            <person name="Jetten M.S.M."/>
            <person name="Welte C.U."/>
        </authorList>
    </citation>
    <scope>NUCLEOTIDE SEQUENCE</scope>
    <source>
        <strain evidence="14">MAG_39</strain>
    </source>
</reference>
<evidence type="ECO:0000259" key="12">
    <source>
        <dbReference type="PROSITE" id="PS50110"/>
    </source>
</evidence>
<evidence type="ECO:0000256" key="3">
    <source>
        <dbReference type="ARBA" id="ARBA00022553"/>
    </source>
</evidence>
<keyword evidence="6" id="KW-0418">Kinase</keyword>
<comment type="caution">
    <text evidence="14">The sequence shown here is derived from an EMBL/GenBank/DDBJ whole genome shotgun (WGS) entry which is preliminary data.</text>
</comment>
<dbReference type="InterPro" id="IPR036890">
    <property type="entry name" value="HATPase_C_sf"/>
</dbReference>
<dbReference type="Pfam" id="PF00512">
    <property type="entry name" value="HisKA"/>
    <property type="match status" value="1"/>
</dbReference>
<dbReference type="AlphaFoldDB" id="A0A953J226"/>
<dbReference type="Gene3D" id="3.30.450.20">
    <property type="entry name" value="PAS domain"/>
    <property type="match status" value="1"/>
</dbReference>
<keyword evidence="7" id="KW-0067">ATP-binding</keyword>
<dbReference type="PROSITE" id="PS50112">
    <property type="entry name" value="PAS"/>
    <property type="match status" value="1"/>
</dbReference>
<dbReference type="Proteomes" id="UP000705867">
    <property type="component" value="Unassembled WGS sequence"/>
</dbReference>
<evidence type="ECO:0000313" key="14">
    <source>
        <dbReference type="EMBL" id="MBZ0154828.1"/>
    </source>
</evidence>
<evidence type="ECO:0000256" key="1">
    <source>
        <dbReference type="ARBA" id="ARBA00000085"/>
    </source>
</evidence>
<evidence type="ECO:0000313" key="15">
    <source>
        <dbReference type="Proteomes" id="UP000705867"/>
    </source>
</evidence>
<evidence type="ECO:0000259" key="13">
    <source>
        <dbReference type="PROSITE" id="PS50112"/>
    </source>
</evidence>
<dbReference type="SMART" id="SM00388">
    <property type="entry name" value="HisKA"/>
    <property type="match status" value="1"/>
</dbReference>
<dbReference type="GO" id="GO:0000155">
    <property type="term" value="F:phosphorelay sensor kinase activity"/>
    <property type="evidence" value="ECO:0007669"/>
    <property type="project" value="InterPro"/>
</dbReference>
<evidence type="ECO:0000256" key="8">
    <source>
        <dbReference type="ARBA" id="ARBA00023012"/>
    </source>
</evidence>
<dbReference type="PRINTS" id="PR00344">
    <property type="entry name" value="BCTRLSENSOR"/>
</dbReference>
<evidence type="ECO:0000256" key="6">
    <source>
        <dbReference type="ARBA" id="ARBA00022777"/>
    </source>
</evidence>
<comment type="catalytic activity">
    <reaction evidence="1">
        <text>ATP + protein L-histidine = ADP + protein N-phospho-L-histidine.</text>
        <dbReference type="EC" id="2.7.13.3"/>
    </reaction>
</comment>
<keyword evidence="5" id="KW-0547">Nucleotide-binding</keyword>
<dbReference type="SUPFAM" id="SSF55785">
    <property type="entry name" value="PYP-like sensor domain (PAS domain)"/>
    <property type="match status" value="1"/>
</dbReference>
<dbReference type="PANTHER" id="PTHR43065:SF42">
    <property type="entry name" value="TWO-COMPONENT SENSOR PPRA"/>
    <property type="match status" value="1"/>
</dbReference>
<dbReference type="InterPro" id="IPR035965">
    <property type="entry name" value="PAS-like_dom_sf"/>
</dbReference>
<dbReference type="EC" id="2.7.13.3" evidence="2"/>
<dbReference type="InterPro" id="IPR003661">
    <property type="entry name" value="HisK_dim/P_dom"/>
</dbReference>
<keyword evidence="4" id="KW-0808">Transferase</keyword>
<feature type="transmembrane region" description="Helical" evidence="10">
    <location>
        <begin position="53"/>
        <end position="73"/>
    </location>
</feature>
<dbReference type="InterPro" id="IPR001789">
    <property type="entry name" value="Sig_transdc_resp-reg_receiver"/>
</dbReference>
<dbReference type="CDD" id="cd00082">
    <property type="entry name" value="HisKA"/>
    <property type="match status" value="1"/>
</dbReference>
<evidence type="ECO:0000256" key="9">
    <source>
        <dbReference type="PROSITE-ProRule" id="PRU00169"/>
    </source>
</evidence>
<evidence type="ECO:0000256" key="7">
    <source>
        <dbReference type="ARBA" id="ARBA00022840"/>
    </source>
</evidence>
<dbReference type="Gene3D" id="1.10.287.130">
    <property type="match status" value="1"/>
</dbReference>
<dbReference type="InterPro" id="IPR036097">
    <property type="entry name" value="HisK_dim/P_sf"/>
</dbReference>
<dbReference type="Gene3D" id="3.40.50.2300">
    <property type="match status" value="1"/>
</dbReference>
<dbReference type="Pfam" id="PF00989">
    <property type="entry name" value="PAS"/>
    <property type="match status" value="1"/>
</dbReference>
<feature type="modified residue" description="4-aspartylphosphate" evidence="9">
    <location>
        <position position="552"/>
    </location>
</feature>
<dbReference type="InterPro" id="IPR000014">
    <property type="entry name" value="PAS"/>
</dbReference>
<dbReference type="PROSITE" id="PS50110">
    <property type="entry name" value="RESPONSE_REGULATORY"/>
    <property type="match status" value="1"/>
</dbReference>
<keyword evidence="8" id="KW-0902">Two-component regulatory system</keyword>
<reference evidence="14" key="2">
    <citation type="submission" date="2021-08" db="EMBL/GenBank/DDBJ databases">
        <authorList>
            <person name="Dalcin Martins P."/>
        </authorList>
    </citation>
    <scope>NUCLEOTIDE SEQUENCE</scope>
    <source>
        <strain evidence="14">MAG_39</strain>
    </source>
</reference>
<protein>
    <recommendedName>
        <fullName evidence="2">histidine kinase</fullName>
        <ecNumber evidence="2">2.7.13.3</ecNumber>
    </recommendedName>
</protein>
<keyword evidence="10" id="KW-0472">Membrane</keyword>
<keyword evidence="10" id="KW-0812">Transmembrane</keyword>
<sequence>MSSKSVPFGAHPLPVASIIGAVFVLDIITPVGLVEWILYLIPLLLAYRMPGGRPLLVVPAVCIVFMFTGLFFSPPGVPFVYGFINRVMGTFVLSGTAALLSVHKRAEEKLLLSERKYRTLVDSAREAIFVIDADTGIILDANKQAGYLTGLPLHQVIGLHQSYLYPPGQWGGLAALFSESLPRDSGLIRDRFILHADGRTIPVDISGSIIEVEGKKAVQYTFYDMSERKQGEEQKKQLEQQLIQAQKMESIGQLAGGVAHDFNNLLTTVLGYASLMPTVLHCPDQARAYLGEILRACERASDLTRSLLAFSRKQIIEPKPVNLNDIVKSTEKMLRRLIGEDIELKTLLSRETLPIMADRTQMGQVVMNLITNARDSMPGGGRLTIETGIFCADEQYLKKHLFMKPGRYAVLSVSDTGEGMDEKTKERIFEPFFTTKELGRGTGLGLSIVYGIVKQHEGYINVYSEPAKGTIFRIYLPLLAAEKECGEVRIEQMVPQSGSETILIAEDDAGVRLVLKEFLEEYGYRVIEAADGEEAVRLFEENRERVHLALIDVIMPKKNGREVFEEMRAAVPDVRVLFMSGYTADIISRNGVIESGFSFISKPVEPDKLLATIRTVLD</sequence>
<evidence type="ECO:0000259" key="11">
    <source>
        <dbReference type="PROSITE" id="PS50109"/>
    </source>
</evidence>
<dbReference type="Pfam" id="PF00072">
    <property type="entry name" value="Response_reg"/>
    <property type="match status" value="1"/>
</dbReference>
<dbReference type="SUPFAM" id="SSF47384">
    <property type="entry name" value="Homodimeric domain of signal transducing histidine kinase"/>
    <property type="match status" value="1"/>
</dbReference>
<dbReference type="Gene3D" id="3.30.565.10">
    <property type="entry name" value="Histidine kinase-like ATPase, C-terminal domain"/>
    <property type="match status" value="1"/>
</dbReference>
<keyword evidence="3 9" id="KW-0597">Phosphoprotein</keyword>
<keyword evidence="10" id="KW-1133">Transmembrane helix</keyword>
<evidence type="ECO:0000256" key="2">
    <source>
        <dbReference type="ARBA" id="ARBA00012438"/>
    </source>
</evidence>
<dbReference type="SMART" id="SM00387">
    <property type="entry name" value="HATPase_c"/>
    <property type="match status" value="1"/>
</dbReference>
<dbReference type="EMBL" id="JAIOIV010000014">
    <property type="protein sequence ID" value="MBZ0154828.1"/>
    <property type="molecule type" value="Genomic_DNA"/>
</dbReference>
<dbReference type="SMART" id="SM00448">
    <property type="entry name" value="REC"/>
    <property type="match status" value="1"/>
</dbReference>
<dbReference type="GO" id="GO:0005524">
    <property type="term" value="F:ATP binding"/>
    <property type="evidence" value="ECO:0007669"/>
    <property type="project" value="UniProtKB-KW"/>
</dbReference>
<feature type="domain" description="PAS" evidence="13">
    <location>
        <begin position="113"/>
        <end position="158"/>
    </location>
</feature>
<feature type="domain" description="Histidine kinase" evidence="11">
    <location>
        <begin position="257"/>
        <end position="480"/>
    </location>
</feature>
<dbReference type="SUPFAM" id="SSF52172">
    <property type="entry name" value="CheY-like"/>
    <property type="match status" value="1"/>
</dbReference>
<dbReference type="Pfam" id="PF02518">
    <property type="entry name" value="HATPase_c"/>
    <property type="match status" value="1"/>
</dbReference>
<dbReference type="SMART" id="SM00091">
    <property type="entry name" value="PAS"/>
    <property type="match status" value="1"/>
</dbReference>
<feature type="transmembrane region" description="Helical" evidence="10">
    <location>
        <begin position="15"/>
        <end position="41"/>
    </location>
</feature>
<dbReference type="PROSITE" id="PS50109">
    <property type="entry name" value="HIS_KIN"/>
    <property type="match status" value="1"/>
</dbReference>
<proteinExistence type="predicted"/>
<evidence type="ECO:0000256" key="4">
    <source>
        <dbReference type="ARBA" id="ARBA00022679"/>
    </source>
</evidence>
<dbReference type="CDD" id="cd00130">
    <property type="entry name" value="PAS"/>
    <property type="match status" value="1"/>
</dbReference>
<dbReference type="NCBIfam" id="TIGR00229">
    <property type="entry name" value="sensory_box"/>
    <property type="match status" value="1"/>
</dbReference>
<feature type="domain" description="Response regulatory" evidence="12">
    <location>
        <begin position="501"/>
        <end position="617"/>
    </location>
</feature>
<dbReference type="PANTHER" id="PTHR43065">
    <property type="entry name" value="SENSOR HISTIDINE KINASE"/>
    <property type="match status" value="1"/>
</dbReference>